<dbReference type="Pfam" id="PF05990">
    <property type="entry name" value="DUF900"/>
    <property type="match status" value="1"/>
</dbReference>
<organism evidence="2 3">
    <name type="scientific">Pseudomonas entomophila</name>
    <dbReference type="NCBI Taxonomy" id="312306"/>
    <lineage>
        <taxon>Bacteria</taxon>
        <taxon>Pseudomonadati</taxon>
        <taxon>Pseudomonadota</taxon>
        <taxon>Gammaproteobacteria</taxon>
        <taxon>Pseudomonadales</taxon>
        <taxon>Pseudomonadaceae</taxon>
        <taxon>Pseudomonas</taxon>
    </lineage>
</organism>
<evidence type="ECO:0000313" key="3">
    <source>
        <dbReference type="Proteomes" id="UP001183127"/>
    </source>
</evidence>
<accession>A0ABY9QIH4</accession>
<reference evidence="2 3" key="1">
    <citation type="submission" date="2023-08" db="EMBL/GenBank/DDBJ databases">
        <title>Complete Genome Sequence of Pseudomonas entomophila TVIN A01.</title>
        <authorList>
            <person name="Shelke T."/>
            <person name="Mahar N.S."/>
            <person name="Gupta I."/>
            <person name="Gupta V."/>
        </authorList>
    </citation>
    <scope>NUCLEOTIDE SEQUENCE [LARGE SCALE GENOMIC DNA]</scope>
    <source>
        <strain evidence="2 3">TVIN-A01</strain>
    </source>
</reference>
<dbReference type="GO" id="GO:0016787">
    <property type="term" value="F:hydrolase activity"/>
    <property type="evidence" value="ECO:0007669"/>
    <property type="project" value="UniProtKB-KW"/>
</dbReference>
<evidence type="ECO:0000256" key="1">
    <source>
        <dbReference type="SAM" id="SignalP"/>
    </source>
</evidence>
<keyword evidence="3" id="KW-1185">Reference proteome</keyword>
<feature type="chain" id="PRO_5045269398" evidence="1">
    <location>
        <begin position="24"/>
        <end position="555"/>
    </location>
</feature>
<dbReference type="Proteomes" id="UP001183127">
    <property type="component" value="Chromosome"/>
</dbReference>
<gene>
    <name evidence="2" type="ORF">RAH46_15995</name>
</gene>
<dbReference type="PROSITE" id="PS51257">
    <property type="entry name" value="PROKAR_LIPOPROTEIN"/>
    <property type="match status" value="1"/>
</dbReference>
<name>A0ABY9QIH4_9PSED</name>
<protein>
    <submittedName>
        <fullName evidence="2">Alpha/beta hydrolase</fullName>
    </submittedName>
</protein>
<proteinExistence type="predicted"/>
<feature type="signal peptide" evidence="1">
    <location>
        <begin position="1"/>
        <end position="23"/>
    </location>
</feature>
<keyword evidence="2" id="KW-0378">Hydrolase</keyword>
<dbReference type="InterPro" id="IPR010297">
    <property type="entry name" value="DUF900_hydrolase"/>
</dbReference>
<dbReference type="EMBL" id="CP132921">
    <property type="protein sequence ID" value="WMW03835.1"/>
    <property type="molecule type" value="Genomic_DNA"/>
</dbReference>
<sequence>MLRLPQAGLTTLSALLMSMTMIACTSTDRVMTPYEKKLEVDSVNAVKFHSMLYFPSGTALHYPGYVVALEKSPQPIIGGPKGIKESKELFHADAAYFKEEEDTRTNTSHQIENFQRWNTKAMYVSHIIKNGALFDQATGYVAKSHCFVYNAYVSDALAGIRKDYNLTKVSDWNTCKTPPKAEQTQPKLESLYRESKQALALLEKNLTEDLDGSRYTHVIVVVMGWNTAQDEAIRNINDITGNLMAAAYEVGQAQKQTHDQAKALQSLQVYKPSGEEAIATRPKTDVLDTTRFRPLVIGVTWPSFWSNSFTNFFSYGNKANDADEIGLTWLNMLVNVTVPNALAASKSKAKVVTIGHSFGARAMMRALFSSPALTPQQAYPQSPVNLAVGLQGAVSINRFTVGDGKEGAPYRDFAKLHNTHIALTASEHDGAAGGPVFWYDPSGSIKSWNLVCGPAAPAKSATFDCLKASDTSASPDGQFSLCKVGDNHCTASTLSRGKVSYIDASDGITQFNSPGSGGGAHSDIYRLPMGRLLWRLIEQYAPSAESQAETPLAAQ</sequence>
<keyword evidence="1" id="KW-0732">Signal</keyword>
<evidence type="ECO:0000313" key="2">
    <source>
        <dbReference type="EMBL" id="WMW03835.1"/>
    </source>
</evidence>